<evidence type="ECO:0000256" key="1">
    <source>
        <dbReference type="SAM" id="Coils"/>
    </source>
</evidence>
<accession>A0A921NYE6</accession>
<dbReference type="EMBL" id="PDWK01000025">
    <property type="protein sequence ID" value="KAF1689208.1"/>
    <property type="molecule type" value="Genomic_DNA"/>
</dbReference>
<dbReference type="Gene3D" id="2.30.30.720">
    <property type="entry name" value="Protein of unknown function (DUF3247)"/>
    <property type="match status" value="1"/>
</dbReference>
<keyword evidence="1" id="KW-0175">Coiled coil</keyword>
<keyword evidence="3" id="KW-1185">Reference proteome</keyword>
<dbReference type="RefSeq" id="WP_162124261.1">
    <property type="nucleotide sequence ID" value="NZ_PDWK01000025.1"/>
</dbReference>
<dbReference type="Proteomes" id="UP000717981">
    <property type="component" value="Unassembled WGS sequence"/>
</dbReference>
<comment type="caution">
    <text evidence="2">The sequence shown here is derived from an EMBL/GenBank/DDBJ whole genome shotgun (WGS) entry which is preliminary data.</text>
</comment>
<gene>
    <name evidence="2" type="ORF">CR938_06705</name>
</gene>
<proteinExistence type="predicted"/>
<evidence type="ECO:0008006" key="4">
    <source>
        <dbReference type="Google" id="ProtNLM"/>
    </source>
</evidence>
<evidence type="ECO:0000313" key="2">
    <source>
        <dbReference type="EMBL" id="KAF1689208.1"/>
    </source>
</evidence>
<protein>
    <recommendedName>
        <fullName evidence="4">DUF3247 family protein</fullName>
    </recommendedName>
</protein>
<organism evidence="2 3">
    <name type="scientific">Pseudoxanthomonas taiwanensis</name>
    <dbReference type="NCBI Taxonomy" id="176598"/>
    <lineage>
        <taxon>Bacteria</taxon>
        <taxon>Pseudomonadati</taxon>
        <taxon>Pseudomonadota</taxon>
        <taxon>Gammaproteobacteria</taxon>
        <taxon>Lysobacterales</taxon>
        <taxon>Lysobacteraceae</taxon>
        <taxon>Pseudoxanthomonas</taxon>
    </lineage>
</organism>
<feature type="coiled-coil region" evidence="1">
    <location>
        <begin position="1"/>
        <end position="28"/>
    </location>
</feature>
<evidence type="ECO:0000313" key="3">
    <source>
        <dbReference type="Proteomes" id="UP000717981"/>
    </source>
</evidence>
<dbReference type="AlphaFoldDB" id="A0A921NYE6"/>
<dbReference type="InterPro" id="IPR021649">
    <property type="entry name" value="DUF3247"/>
</dbReference>
<dbReference type="Pfam" id="PF11607">
    <property type="entry name" value="DUF3247"/>
    <property type="match status" value="1"/>
</dbReference>
<reference evidence="2" key="1">
    <citation type="submission" date="2017-10" db="EMBL/GenBank/DDBJ databases">
        <title>Whole genome sequencing of members of genus Pseudoxanthomonas.</title>
        <authorList>
            <person name="Kumar S."/>
            <person name="Bansal K."/>
            <person name="Kaur A."/>
            <person name="Patil P."/>
            <person name="Sharma S."/>
            <person name="Patil P.B."/>
        </authorList>
    </citation>
    <scope>NUCLEOTIDE SEQUENCE</scope>
    <source>
        <strain evidence="2">DSM 22914</strain>
    </source>
</reference>
<name>A0A921NYE6_9GAMM</name>
<sequence>MNELPERIVESQEEIARLEALCRVLDDQAQVRLRLADGSYVDGVVAVRPSMQTFRLDGREGTNALLRLEPLSGTTPPRYLWLDGVAEVIRLGTA</sequence>
<dbReference type="OrthoDB" id="5958099at2"/>